<protein>
    <submittedName>
        <fullName evidence="4">Uncharacterized protein</fullName>
    </submittedName>
</protein>
<accession>A0A8X7SJR7</accession>
<evidence type="ECO:0000313" key="4">
    <source>
        <dbReference type="EMBL" id="KAG2305379.1"/>
    </source>
</evidence>
<evidence type="ECO:0000256" key="2">
    <source>
        <dbReference type="ARBA" id="ARBA00022473"/>
    </source>
</evidence>
<dbReference type="InterPro" id="IPR003676">
    <property type="entry name" value="SAUR_fam"/>
</dbReference>
<reference evidence="4 5" key="1">
    <citation type="submission" date="2020-02" db="EMBL/GenBank/DDBJ databases">
        <authorList>
            <person name="Ma Q."/>
            <person name="Huang Y."/>
            <person name="Song X."/>
            <person name="Pei D."/>
        </authorList>
    </citation>
    <scope>NUCLEOTIDE SEQUENCE [LARGE SCALE GENOMIC DNA]</scope>
    <source>
        <strain evidence="4">Sxm20200214</strain>
        <tissue evidence="4">Leaf</tissue>
    </source>
</reference>
<dbReference type="Pfam" id="PF02519">
    <property type="entry name" value="Auxin_inducible"/>
    <property type="match status" value="1"/>
</dbReference>
<dbReference type="AlphaFoldDB" id="A0A8X7SJR7"/>
<keyword evidence="3" id="KW-0341">Growth regulation</keyword>
<proteinExistence type="inferred from homology"/>
<dbReference type="EMBL" id="JAAMPC010000007">
    <property type="protein sequence ID" value="KAG2305379.1"/>
    <property type="molecule type" value="Genomic_DNA"/>
</dbReference>
<sequence>MAKLGKLTKLKSVIKKWPSFTKNHHSTTVSTTSAATTEVSKCDDLQLVYVGKSQRPYMLSSHVIDHPLFQELLDRSSRFMEERHNQKTVLVACEVVLFEHLLWMLKNSCSDHNDYDDDDCQRGSVEELAEFYTY</sequence>
<name>A0A8X7SJR7_BRACI</name>
<organism evidence="4 5">
    <name type="scientific">Brassica carinata</name>
    <name type="common">Ethiopian mustard</name>
    <name type="synonym">Abyssinian cabbage</name>
    <dbReference type="NCBI Taxonomy" id="52824"/>
    <lineage>
        <taxon>Eukaryota</taxon>
        <taxon>Viridiplantae</taxon>
        <taxon>Streptophyta</taxon>
        <taxon>Embryophyta</taxon>
        <taxon>Tracheophyta</taxon>
        <taxon>Spermatophyta</taxon>
        <taxon>Magnoliopsida</taxon>
        <taxon>eudicotyledons</taxon>
        <taxon>Gunneridae</taxon>
        <taxon>Pentapetalae</taxon>
        <taxon>rosids</taxon>
        <taxon>malvids</taxon>
        <taxon>Brassicales</taxon>
        <taxon>Brassicaceae</taxon>
        <taxon>Brassiceae</taxon>
        <taxon>Brassica</taxon>
    </lineage>
</organism>
<dbReference type="PANTHER" id="PTHR35296">
    <property type="entry name" value="EXPRESSED PROTEIN"/>
    <property type="match status" value="1"/>
</dbReference>
<evidence type="ECO:0000256" key="1">
    <source>
        <dbReference type="ARBA" id="ARBA00006974"/>
    </source>
</evidence>
<dbReference type="Proteomes" id="UP000886595">
    <property type="component" value="Unassembled WGS sequence"/>
</dbReference>
<evidence type="ECO:0000313" key="5">
    <source>
        <dbReference type="Proteomes" id="UP000886595"/>
    </source>
</evidence>
<dbReference type="OrthoDB" id="1924524at2759"/>
<keyword evidence="5" id="KW-1185">Reference proteome</keyword>
<dbReference type="PANTHER" id="PTHR35296:SF8">
    <property type="entry name" value="SMALL AUXIN-UP RNA-RELATED"/>
    <property type="match status" value="1"/>
</dbReference>
<comment type="caution">
    <text evidence="4">The sequence shown here is derived from an EMBL/GenBank/DDBJ whole genome shotgun (WGS) entry which is preliminary data.</text>
</comment>
<comment type="similarity">
    <text evidence="1">Belongs to the ARG7 family.</text>
</comment>
<keyword evidence="2" id="KW-0217">Developmental protein</keyword>
<evidence type="ECO:0000256" key="3">
    <source>
        <dbReference type="ARBA" id="ARBA00022604"/>
    </source>
</evidence>
<gene>
    <name evidence="4" type="ORF">Bca52824_034030</name>
</gene>
<dbReference type="GO" id="GO:0009733">
    <property type="term" value="P:response to auxin"/>
    <property type="evidence" value="ECO:0007669"/>
    <property type="project" value="InterPro"/>
</dbReference>